<evidence type="ECO:0000313" key="2">
    <source>
        <dbReference type="Proteomes" id="UP000324222"/>
    </source>
</evidence>
<keyword evidence="2" id="KW-1185">Reference proteome</keyword>
<accession>A0A5B7CGC0</accession>
<comment type="caution">
    <text evidence="1">The sequence shown here is derived from an EMBL/GenBank/DDBJ whole genome shotgun (WGS) entry which is preliminary data.</text>
</comment>
<organism evidence="1 2">
    <name type="scientific">Portunus trituberculatus</name>
    <name type="common">Swimming crab</name>
    <name type="synonym">Neptunus trituberculatus</name>
    <dbReference type="NCBI Taxonomy" id="210409"/>
    <lineage>
        <taxon>Eukaryota</taxon>
        <taxon>Metazoa</taxon>
        <taxon>Ecdysozoa</taxon>
        <taxon>Arthropoda</taxon>
        <taxon>Crustacea</taxon>
        <taxon>Multicrustacea</taxon>
        <taxon>Malacostraca</taxon>
        <taxon>Eumalacostraca</taxon>
        <taxon>Eucarida</taxon>
        <taxon>Decapoda</taxon>
        <taxon>Pleocyemata</taxon>
        <taxon>Brachyura</taxon>
        <taxon>Eubrachyura</taxon>
        <taxon>Portunoidea</taxon>
        <taxon>Portunidae</taxon>
        <taxon>Portuninae</taxon>
        <taxon>Portunus</taxon>
    </lineage>
</organism>
<dbReference type="AlphaFoldDB" id="A0A5B7CGC0"/>
<sequence>MMAARKGVPRGKPLSLVVSGRRGHCKPQHKATVARPVSLKYVTGRGRCGLPVVWVGHPTLSPRGVQTVACTSAGTTCSLLVLVISLVTTHLKHRDRFHYEDDLVLVLY</sequence>
<reference evidence="1 2" key="1">
    <citation type="submission" date="2019-05" db="EMBL/GenBank/DDBJ databases">
        <title>Another draft genome of Portunus trituberculatus and its Hox gene families provides insights of decapod evolution.</title>
        <authorList>
            <person name="Jeong J.-H."/>
            <person name="Song I."/>
            <person name="Kim S."/>
            <person name="Choi T."/>
            <person name="Kim D."/>
            <person name="Ryu S."/>
            <person name="Kim W."/>
        </authorList>
    </citation>
    <scope>NUCLEOTIDE SEQUENCE [LARGE SCALE GENOMIC DNA]</scope>
    <source>
        <tissue evidence="1">Muscle</tissue>
    </source>
</reference>
<evidence type="ECO:0000313" key="1">
    <source>
        <dbReference type="EMBL" id="MPC08507.1"/>
    </source>
</evidence>
<gene>
    <name evidence="1" type="ORF">E2C01_001093</name>
</gene>
<dbReference type="EMBL" id="VSRR010000033">
    <property type="protein sequence ID" value="MPC08507.1"/>
    <property type="molecule type" value="Genomic_DNA"/>
</dbReference>
<dbReference type="Proteomes" id="UP000324222">
    <property type="component" value="Unassembled WGS sequence"/>
</dbReference>
<proteinExistence type="predicted"/>
<protein>
    <submittedName>
        <fullName evidence="1">Uncharacterized protein</fullName>
    </submittedName>
</protein>
<name>A0A5B7CGC0_PORTR</name>